<keyword evidence="7" id="KW-0249">Electron transport</keyword>
<evidence type="ECO:0000256" key="13">
    <source>
        <dbReference type="ARBA" id="ARBA00048483"/>
    </source>
</evidence>
<dbReference type="InterPro" id="IPR051410">
    <property type="entry name" value="Ferric/Cupric_Reductase"/>
</dbReference>
<evidence type="ECO:0000256" key="6">
    <source>
        <dbReference type="ARBA" id="ARBA00022692"/>
    </source>
</evidence>
<dbReference type="SUPFAM" id="SSF52343">
    <property type="entry name" value="Ferredoxin reductase-like, C-terminal NADP-linked domain"/>
    <property type="match status" value="1"/>
</dbReference>
<dbReference type="SFLD" id="SFLDS00052">
    <property type="entry name" value="Ferric_Reductase_Domain"/>
    <property type="match status" value="1"/>
</dbReference>
<accession>A0A0J0XV58</accession>
<dbReference type="EC" id="1.16.1.9" evidence="3"/>
<dbReference type="RefSeq" id="XP_018281443.1">
    <property type="nucleotide sequence ID" value="XM_018420210.1"/>
</dbReference>
<dbReference type="PROSITE" id="PS51384">
    <property type="entry name" value="FAD_FR"/>
    <property type="match status" value="1"/>
</dbReference>
<dbReference type="Pfam" id="PF08022">
    <property type="entry name" value="FAD_binding_8"/>
    <property type="match status" value="1"/>
</dbReference>
<keyword evidence="9" id="KW-0560">Oxidoreductase</keyword>
<evidence type="ECO:0000256" key="4">
    <source>
        <dbReference type="ARBA" id="ARBA00022448"/>
    </source>
</evidence>
<dbReference type="Proteomes" id="UP000053611">
    <property type="component" value="Unassembled WGS sequence"/>
</dbReference>
<evidence type="ECO:0000256" key="2">
    <source>
        <dbReference type="ARBA" id="ARBA00006278"/>
    </source>
</evidence>
<comment type="similarity">
    <text evidence="2">Belongs to the ferric reductase (FRE) family.</text>
</comment>
<dbReference type="CDD" id="cd06186">
    <property type="entry name" value="NOX_Duox_like_FAD_NADP"/>
    <property type="match status" value="1"/>
</dbReference>
<feature type="region of interest" description="Disordered" evidence="14">
    <location>
        <begin position="394"/>
        <end position="423"/>
    </location>
</feature>
<keyword evidence="4" id="KW-0813">Transport</keyword>
<keyword evidence="18" id="KW-1185">Reference proteome</keyword>
<reference evidence="17 18" key="1">
    <citation type="submission" date="2015-03" db="EMBL/GenBank/DDBJ databases">
        <title>Genomics and transcriptomics of the oil-accumulating basidiomycete yeast T. oleaginosus allow insights into substrate utilization and the diverse evolutionary trajectories of mating systems in fungi.</title>
        <authorList>
            <consortium name="DOE Joint Genome Institute"/>
            <person name="Kourist R."/>
            <person name="Kracht O."/>
            <person name="Bracharz F."/>
            <person name="Lipzen A."/>
            <person name="Nolan M."/>
            <person name="Ohm R."/>
            <person name="Grigoriev I."/>
            <person name="Sun S."/>
            <person name="Heitman J."/>
            <person name="Bruck T."/>
            <person name="Nowrousian M."/>
        </authorList>
    </citation>
    <scope>NUCLEOTIDE SEQUENCE [LARGE SCALE GENOMIC DNA]</scope>
    <source>
        <strain evidence="17 18">IBC0246</strain>
    </source>
</reference>
<comment type="catalytic activity">
    <reaction evidence="13">
        <text>2 a Fe(II)-siderophore + NADP(+) + H(+) = 2 a Fe(III)-siderophore + NADPH</text>
        <dbReference type="Rhea" id="RHEA:28795"/>
        <dbReference type="Rhea" id="RHEA-COMP:11342"/>
        <dbReference type="Rhea" id="RHEA-COMP:11344"/>
        <dbReference type="ChEBI" id="CHEBI:15378"/>
        <dbReference type="ChEBI" id="CHEBI:29033"/>
        <dbReference type="ChEBI" id="CHEBI:29034"/>
        <dbReference type="ChEBI" id="CHEBI:57783"/>
        <dbReference type="ChEBI" id="CHEBI:58349"/>
        <dbReference type="EC" id="1.16.1.9"/>
    </reaction>
</comment>
<evidence type="ECO:0000256" key="3">
    <source>
        <dbReference type="ARBA" id="ARBA00012668"/>
    </source>
</evidence>
<evidence type="ECO:0000256" key="5">
    <source>
        <dbReference type="ARBA" id="ARBA00022475"/>
    </source>
</evidence>
<feature type="domain" description="FAD-binding FR-type" evidence="16">
    <location>
        <begin position="203"/>
        <end position="312"/>
    </location>
</feature>
<evidence type="ECO:0000256" key="11">
    <source>
        <dbReference type="ARBA" id="ARBA00023136"/>
    </source>
</evidence>
<dbReference type="PANTHER" id="PTHR32361:SF9">
    <property type="entry name" value="FERRIC REDUCTASE TRANSMEMBRANE COMPONENT 3-RELATED"/>
    <property type="match status" value="1"/>
</dbReference>
<evidence type="ECO:0000313" key="17">
    <source>
        <dbReference type="EMBL" id="KLT44952.1"/>
    </source>
</evidence>
<dbReference type="InterPro" id="IPR017938">
    <property type="entry name" value="Riboflavin_synthase-like_b-brl"/>
</dbReference>
<dbReference type="Pfam" id="PF08030">
    <property type="entry name" value="NAD_binding_6"/>
    <property type="match status" value="1"/>
</dbReference>
<dbReference type="InterPro" id="IPR013121">
    <property type="entry name" value="Fe_red_NAD-bd_6"/>
</dbReference>
<proteinExistence type="inferred from homology"/>
<keyword evidence="8 15" id="KW-1133">Transmembrane helix</keyword>
<keyword evidence="10" id="KW-0406">Ion transport</keyword>
<keyword evidence="6 15" id="KW-0812">Transmembrane</keyword>
<protein>
    <recommendedName>
        <fullName evidence="3">ferric-chelate reductase (NADPH)</fullName>
        <ecNumber evidence="3">1.16.1.9</ecNumber>
    </recommendedName>
</protein>
<keyword evidence="12" id="KW-0325">Glycoprotein</keyword>
<evidence type="ECO:0000256" key="7">
    <source>
        <dbReference type="ARBA" id="ARBA00022982"/>
    </source>
</evidence>
<evidence type="ECO:0000256" key="10">
    <source>
        <dbReference type="ARBA" id="ARBA00023065"/>
    </source>
</evidence>
<dbReference type="Gene3D" id="2.40.30.10">
    <property type="entry name" value="Translation factors"/>
    <property type="match status" value="1"/>
</dbReference>
<evidence type="ECO:0000256" key="15">
    <source>
        <dbReference type="SAM" id="Phobius"/>
    </source>
</evidence>
<dbReference type="GO" id="GO:0052851">
    <property type="term" value="F:ferric-chelate reductase (NADPH) activity"/>
    <property type="evidence" value="ECO:0007669"/>
    <property type="project" value="UniProtKB-EC"/>
</dbReference>
<sequence length="500" mass="54329">MAKLYAMRAAWTNFTHVRVPLYFFPNHSVSEWFWTAAYVALVIGLTFWGATYKGKRNYTRVFGLASISQIPLIVGLAGRNNLISLLTGISYEKLNWLHRVAGRTCVLTAWTHMGAMVGQVGKPVVNPKNLTTATGILALTCISLMFLSSFGVFRRLAYEAFIALHICMGIALLVALYYHRPMYRHWIWASMVIWGFDRAVSFAKAVYANLGRKSDQASVTLLGSNAVRVVAHAPKLKWRAGQHAFLIMPSVARLGLESHPFTMANVPSETGEAVFIVRAHTGFTRRLVEHLQSSEGQVKCFVDGPYGLPPMLDHYAGVLLVAGGTGITYALSHLLGIAKGARAGKSAVATARLVWNVRERDDPISWISPMLGDIAAEGLHVRVDVYLTSYGSGDPTEPALGEHKEGGHPASPTSNPEKEGLSDQSHNGLLVVQRGRADIEAIARSDIADVPRDAGGMAVVVCGPTSLAMDARRAVCRVNSAGAVANGQVPIEFYVETFGW</sequence>
<evidence type="ECO:0000256" key="12">
    <source>
        <dbReference type="ARBA" id="ARBA00023180"/>
    </source>
</evidence>
<name>A0A0J0XV58_9TREE</name>
<feature type="transmembrane region" description="Helical" evidence="15">
    <location>
        <begin position="133"/>
        <end position="153"/>
    </location>
</feature>
<evidence type="ECO:0000256" key="1">
    <source>
        <dbReference type="ARBA" id="ARBA00004651"/>
    </source>
</evidence>
<dbReference type="InterPro" id="IPR017927">
    <property type="entry name" value="FAD-bd_FR_type"/>
</dbReference>
<dbReference type="AlphaFoldDB" id="A0A0J0XV58"/>
<dbReference type="GO" id="GO:0006879">
    <property type="term" value="P:intracellular iron ion homeostasis"/>
    <property type="evidence" value="ECO:0007669"/>
    <property type="project" value="TreeGrafter"/>
</dbReference>
<evidence type="ECO:0000256" key="9">
    <source>
        <dbReference type="ARBA" id="ARBA00023002"/>
    </source>
</evidence>
<comment type="subcellular location">
    <subcellularLocation>
        <location evidence="1">Cell membrane</location>
        <topology evidence="1">Multi-pass membrane protein</topology>
    </subcellularLocation>
</comment>
<keyword evidence="11 15" id="KW-0472">Membrane</keyword>
<dbReference type="SUPFAM" id="SSF63380">
    <property type="entry name" value="Riboflavin synthase domain-like"/>
    <property type="match status" value="1"/>
</dbReference>
<dbReference type="InterPro" id="IPR013130">
    <property type="entry name" value="Fe3_Rdtase_TM_dom"/>
</dbReference>
<dbReference type="Pfam" id="PF01794">
    <property type="entry name" value="Ferric_reduct"/>
    <property type="match status" value="1"/>
</dbReference>
<dbReference type="InterPro" id="IPR039261">
    <property type="entry name" value="FNR_nucleotide-bd"/>
</dbReference>
<feature type="transmembrane region" description="Helical" evidence="15">
    <location>
        <begin position="160"/>
        <end position="179"/>
    </location>
</feature>
<dbReference type="GO" id="GO:0005886">
    <property type="term" value="C:plasma membrane"/>
    <property type="evidence" value="ECO:0007669"/>
    <property type="project" value="UniProtKB-SubCell"/>
</dbReference>
<feature type="transmembrane region" description="Helical" evidence="15">
    <location>
        <begin position="32"/>
        <end position="49"/>
    </location>
</feature>
<gene>
    <name evidence="17" type="ORF">CC85DRAFT_241440</name>
</gene>
<organism evidence="17 18">
    <name type="scientific">Cutaneotrichosporon oleaginosum</name>
    <dbReference type="NCBI Taxonomy" id="879819"/>
    <lineage>
        <taxon>Eukaryota</taxon>
        <taxon>Fungi</taxon>
        <taxon>Dikarya</taxon>
        <taxon>Basidiomycota</taxon>
        <taxon>Agaricomycotina</taxon>
        <taxon>Tremellomycetes</taxon>
        <taxon>Trichosporonales</taxon>
        <taxon>Trichosporonaceae</taxon>
        <taxon>Cutaneotrichosporon</taxon>
    </lineage>
</organism>
<evidence type="ECO:0000256" key="8">
    <source>
        <dbReference type="ARBA" id="ARBA00022989"/>
    </source>
</evidence>
<dbReference type="GeneID" id="28980813"/>
<dbReference type="EMBL" id="KQ087183">
    <property type="protein sequence ID" value="KLT44952.1"/>
    <property type="molecule type" value="Genomic_DNA"/>
</dbReference>
<evidence type="ECO:0000256" key="14">
    <source>
        <dbReference type="SAM" id="MobiDB-lite"/>
    </source>
</evidence>
<keyword evidence="5" id="KW-1003">Cell membrane</keyword>
<dbReference type="GO" id="GO:0015677">
    <property type="term" value="P:copper ion import"/>
    <property type="evidence" value="ECO:0007669"/>
    <property type="project" value="TreeGrafter"/>
</dbReference>
<feature type="transmembrane region" description="Helical" evidence="15">
    <location>
        <begin position="61"/>
        <end position="78"/>
    </location>
</feature>
<evidence type="ECO:0000313" key="18">
    <source>
        <dbReference type="Proteomes" id="UP000053611"/>
    </source>
</evidence>
<dbReference type="PANTHER" id="PTHR32361">
    <property type="entry name" value="FERRIC/CUPRIC REDUCTASE TRANSMEMBRANE COMPONENT"/>
    <property type="match status" value="1"/>
</dbReference>
<evidence type="ECO:0000259" key="16">
    <source>
        <dbReference type="PROSITE" id="PS51384"/>
    </source>
</evidence>
<dbReference type="SFLD" id="SFLDG01168">
    <property type="entry name" value="Ferric_reductase_subgroup_(FRE"/>
    <property type="match status" value="1"/>
</dbReference>
<dbReference type="OrthoDB" id="4494341at2759"/>
<dbReference type="Gene3D" id="3.40.50.80">
    <property type="entry name" value="Nucleotide-binding domain of ferredoxin-NADP reductase (FNR) module"/>
    <property type="match status" value="1"/>
</dbReference>
<dbReference type="GO" id="GO:0006826">
    <property type="term" value="P:iron ion transport"/>
    <property type="evidence" value="ECO:0007669"/>
    <property type="project" value="TreeGrafter"/>
</dbReference>
<dbReference type="InterPro" id="IPR013112">
    <property type="entry name" value="FAD-bd_8"/>
</dbReference>
<dbReference type="STRING" id="879819.A0A0J0XV58"/>